<dbReference type="InterPro" id="IPR036514">
    <property type="entry name" value="SGNH_hydro_sf"/>
</dbReference>
<gene>
    <name evidence="4" type="primary">estP</name>
    <name evidence="4" type="ORF">AUP74_01585</name>
</gene>
<evidence type="ECO:0000259" key="3">
    <source>
        <dbReference type="PROSITE" id="PS51208"/>
    </source>
</evidence>
<dbReference type="InterPro" id="IPR001087">
    <property type="entry name" value="GDSL"/>
</dbReference>
<dbReference type="SUPFAM" id="SSF103515">
    <property type="entry name" value="Autotransporter"/>
    <property type="match status" value="1"/>
</dbReference>
<dbReference type="PANTHER" id="PTHR45642">
    <property type="entry name" value="GDSL ESTERASE/LIPASE EXL3"/>
    <property type="match status" value="1"/>
</dbReference>
<dbReference type="EC" id="3.1.1.1" evidence="4"/>
<evidence type="ECO:0000313" key="4">
    <source>
        <dbReference type="EMBL" id="AOS97020.1"/>
    </source>
</evidence>
<proteinExistence type="predicted"/>
<dbReference type="Pfam" id="PF03797">
    <property type="entry name" value="Autotransporter"/>
    <property type="match status" value="1"/>
</dbReference>
<reference evidence="5" key="1">
    <citation type="submission" date="2016-01" db="EMBL/GenBank/DDBJ databases">
        <title>Complete genome sequence of Microbulbifer sp. CCB-MM1, a halophile isolated from Matang Mangrove Forest, Perak.</title>
        <authorList>
            <person name="Moh T.H."/>
            <person name="Dinesh B."/>
            <person name="Lau N.-S."/>
            <person name="Go F."/>
            <person name="Alexander Chong S.-C."/>
        </authorList>
    </citation>
    <scope>NUCLEOTIDE SEQUENCE [LARGE SCALE GENOMIC DNA]</scope>
    <source>
        <strain evidence="5">CCB-MM1</strain>
    </source>
</reference>
<dbReference type="InterPro" id="IPR036709">
    <property type="entry name" value="Autotransporte_beta_dom_sf"/>
</dbReference>
<dbReference type="PANTHER" id="PTHR45642:SF139">
    <property type="entry name" value="SGNH HYDROLASE-TYPE ESTERASE DOMAIN-CONTAINING PROTEIN"/>
    <property type="match status" value="1"/>
</dbReference>
<dbReference type="SUPFAM" id="SSF52266">
    <property type="entry name" value="SGNH hydrolase"/>
    <property type="match status" value="1"/>
</dbReference>
<dbReference type="InterPro" id="IPR050592">
    <property type="entry name" value="GDSL_lipolytic_enzyme"/>
</dbReference>
<sequence precursor="true">MGFTARSISLAVALASASASVVADSVTTGLYRNFVVFGDSLSDSGNAGIFTSDDPDGETPRQPAISFTAQRFGLEPLTPSCFGLGPAFGGAVPCYPAAGTVAEQVAQITGSVLTNGSNWAVGGNRTADVLLDVVGPQRFVSLFPDTTVADHNSLTTILPDSTRCGEDGVCDPAAGESPYLPPAELIAAVSSFGNPAALQALVDDPNNGIGLTGVPNALGQGYLQRNSVSRDTLYYLNGGGNDIVANTIAGTISPATMERAANFLVTAAAELRAAGAKYVVVSNVPRVGNTPLMNDLGPAAVSAANSGTALFNEELRGQLLFVGNVLILDTEGFAALALERPGLFGFADIDQAATCYSAGGCANPDPVFSEVGSAPNADRLYFNDGVHPTLAAQEVLGDYYYSVLSAPAGFAILPDLGYQNTRAHQSNIDQHLLSQRFREPTTTVFFSAAWSTTELGGGPAPNYNDDAWDGFFGLSFNATDNFEWALALSYSSSDYRPRDWSLEADNVNFSWLARWHDERWFVDGGLTYSDIDYDDVNRHIYLGPYTTQIQASTEGDASSVFVRGGFDTAPALPCQIGPFVSVAWTDVDADRFTERANSDLTYISAINGQTVDPIGLRVGGISREYWRYRAGFFYNAPEEADWRWFGEVWVEANDGDDQQDVNIGIKSIRGNNANLAAYDSRNSGYFQNGGGAMVGLNITDQLQVSGTVLVRPEDTLGGLNFSYRF</sequence>
<dbReference type="OrthoDB" id="5292073at2"/>
<accession>A0A1C9W7B2</accession>
<dbReference type="Pfam" id="PF00657">
    <property type="entry name" value="Lipase_GDSL"/>
    <property type="match status" value="1"/>
</dbReference>
<evidence type="ECO:0000256" key="1">
    <source>
        <dbReference type="ARBA" id="ARBA00022729"/>
    </source>
</evidence>
<feature type="domain" description="Autotransporter" evidence="3">
    <location>
        <begin position="437"/>
        <end position="725"/>
    </location>
</feature>
<dbReference type="KEGG" id="micc:AUP74_01585"/>
<evidence type="ECO:0000313" key="5">
    <source>
        <dbReference type="Proteomes" id="UP000095672"/>
    </source>
</evidence>
<protein>
    <submittedName>
        <fullName evidence="4">Esterase EstP</fullName>
        <ecNumber evidence="4">3.1.1.1</ecNumber>
    </submittedName>
</protein>
<keyword evidence="4" id="KW-0378">Hydrolase</keyword>
<dbReference type="GO" id="GO:0106435">
    <property type="term" value="F:carboxylesterase activity"/>
    <property type="evidence" value="ECO:0007669"/>
    <property type="project" value="UniProtKB-EC"/>
</dbReference>
<dbReference type="SMART" id="SM00869">
    <property type="entry name" value="Autotransporter"/>
    <property type="match status" value="1"/>
</dbReference>
<dbReference type="Gene3D" id="2.40.128.130">
    <property type="entry name" value="Autotransporter beta-domain"/>
    <property type="match status" value="1"/>
</dbReference>
<dbReference type="PROSITE" id="PS51208">
    <property type="entry name" value="AUTOTRANSPORTER"/>
    <property type="match status" value="1"/>
</dbReference>
<name>A0A1C9W7B2_9GAMM</name>
<dbReference type="Gene3D" id="3.40.50.1110">
    <property type="entry name" value="SGNH hydrolase"/>
    <property type="match status" value="2"/>
</dbReference>
<dbReference type="InterPro" id="IPR005546">
    <property type="entry name" value="Autotransporte_beta"/>
</dbReference>
<organism evidence="4 5">
    <name type="scientific">Microbulbifer aggregans</name>
    <dbReference type="NCBI Taxonomy" id="1769779"/>
    <lineage>
        <taxon>Bacteria</taxon>
        <taxon>Pseudomonadati</taxon>
        <taxon>Pseudomonadota</taxon>
        <taxon>Gammaproteobacteria</taxon>
        <taxon>Cellvibrionales</taxon>
        <taxon>Microbulbiferaceae</taxon>
        <taxon>Microbulbifer</taxon>
    </lineage>
</organism>
<keyword evidence="1 2" id="KW-0732">Signal</keyword>
<feature type="signal peptide" evidence="2">
    <location>
        <begin position="1"/>
        <end position="23"/>
    </location>
</feature>
<keyword evidence="5" id="KW-1185">Reference proteome</keyword>
<dbReference type="RefSeq" id="WP_069947092.1">
    <property type="nucleotide sequence ID" value="NZ_CP014143.1"/>
</dbReference>
<dbReference type="Proteomes" id="UP000095672">
    <property type="component" value="Chromosome"/>
</dbReference>
<dbReference type="STRING" id="1769779.AUP74_01585"/>
<dbReference type="PATRIC" id="fig|1769779.3.peg.1584"/>
<dbReference type="EMBL" id="CP014143">
    <property type="protein sequence ID" value="AOS97020.1"/>
    <property type="molecule type" value="Genomic_DNA"/>
</dbReference>
<dbReference type="AlphaFoldDB" id="A0A1C9W7B2"/>
<evidence type="ECO:0000256" key="2">
    <source>
        <dbReference type="SAM" id="SignalP"/>
    </source>
</evidence>
<feature type="chain" id="PRO_5008895511" evidence="2">
    <location>
        <begin position="24"/>
        <end position="725"/>
    </location>
</feature>